<evidence type="ECO:0000313" key="1">
    <source>
        <dbReference type="EMBL" id="KAI3853615.1"/>
    </source>
</evidence>
<accession>A0AAD4X7I3</accession>
<name>A0AAD4X7I3_9MAGN</name>
<protein>
    <submittedName>
        <fullName evidence="1">Uncharacterized protein</fullName>
    </submittedName>
</protein>
<sequence length="62" mass="7081">MSMKCVVRQKWLKLGKEDAVAKANKKRVSLVLKMLTYPQNSWAIDANEDVWDACDEAVHKCS</sequence>
<dbReference type="Proteomes" id="UP001202328">
    <property type="component" value="Unassembled WGS sequence"/>
</dbReference>
<evidence type="ECO:0000313" key="2">
    <source>
        <dbReference type="Proteomes" id="UP001202328"/>
    </source>
</evidence>
<dbReference type="EMBL" id="JAJJMB010015535">
    <property type="protein sequence ID" value="KAI3853615.1"/>
    <property type="molecule type" value="Genomic_DNA"/>
</dbReference>
<reference evidence="1" key="1">
    <citation type="submission" date="2022-04" db="EMBL/GenBank/DDBJ databases">
        <title>A functionally conserved STORR gene fusion in Papaver species that diverged 16.8 million years ago.</title>
        <authorList>
            <person name="Catania T."/>
        </authorList>
    </citation>
    <scope>NUCLEOTIDE SEQUENCE</scope>
    <source>
        <strain evidence="1">S-188037</strain>
    </source>
</reference>
<proteinExistence type="predicted"/>
<comment type="caution">
    <text evidence="1">The sequence shown here is derived from an EMBL/GenBank/DDBJ whole genome shotgun (WGS) entry which is preliminary data.</text>
</comment>
<dbReference type="AlphaFoldDB" id="A0AAD4X7I3"/>
<organism evidence="1 2">
    <name type="scientific">Papaver atlanticum</name>
    <dbReference type="NCBI Taxonomy" id="357466"/>
    <lineage>
        <taxon>Eukaryota</taxon>
        <taxon>Viridiplantae</taxon>
        <taxon>Streptophyta</taxon>
        <taxon>Embryophyta</taxon>
        <taxon>Tracheophyta</taxon>
        <taxon>Spermatophyta</taxon>
        <taxon>Magnoliopsida</taxon>
        <taxon>Ranunculales</taxon>
        <taxon>Papaveraceae</taxon>
        <taxon>Papaveroideae</taxon>
        <taxon>Papaver</taxon>
    </lineage>
</organism>
<gene>
    <name evidence="1" type="ORF">MKW98_025132</name>
</gene>
<keyword evidence="2" id="KW-1185">Reference proteome</keyword>